<dbReference type="EMBL" id="ML994523">
    <property type="protein sequence ID" value="KAF2196007.1"/>
    <property type="molecule type" value="Genomic_DNA"/>
</dbReference>
<feature type="compositionally biased region" description="Basic and acidic residues" evidence="1">
    <location>
        <begin position="66"/>
        <end position="88"/>
    </location>
</feature>
<keyword evidence="3" id="KW-1185">Reference proteome</keyword>
<evidence type="ECO:0000313" key="2">
    <source>
        <dbReference type="EMBL" id="KAF2196007.1"/>
    </source>
</evidence>
<organism evidence="2 3">
    <name type="scientific">Delitschia confertaspora ATCC 74209</name>
    <dbReference type="NCBI Taxonomy" id="1513339"/>
    <lineage>
        <taxon>Eukaryota</taxon>
        <taxon>Fungi</taxon>
        <taxon>Dikarya</taxon>
        <taxon>Ascomycota</taxon>
        <taxon>Pezizomycotina</taxon>
        <taxon>Dothideomycetes</taxon>
        <taxon>Pleosporomycetidae</taxon>
        <taxon>Pleosporales</taxon>
        <taxon>Delitschiaceae</taxon>
        <taxon>Delitschia</taxon>
    </lineage>
</organism>
<evidence type="ECO:0000256" key="1">
    <source>
        <dbReference type="SAM" id="MobiDB-lite"/>
    </source>
</evidence>
<gene>
    <name evidence="2" type="ORF">GQ43DRAFT_283199</name>
</gene>
<sequence>MCRRRAKQFTCGHRSPPDRERCRLAILSNTFCSTTTEAPEPTKSLFECWNCIQNEVEIAIQREEAEKGWQEEKRKRKAECGQTKKDTMSKNGHYTDAGKTGVDGPAVNPDDDDDDDNNNDDNDNNNDNDKKNSLSPRPQAPSAASTRPGRSIACHGNANIHTHRPENPVAAATATGTTEEDDYPPSPFLIPRLTPSL</sequence>
<comment type="caution">
    <text evidence="2">The sequence shown here is derived from an EMBL/GenBank/DDBJ whole genome shotgun (WGS) entry which is preliminary data.</text>
</comment>
<feature type="compositionally biased region" description="Acidic residues" evidence="1">
    <location>
        <begin position="109"/>
        <end position="126"/>
    </location>
</feature>
<reference evidence="2" key="1">
    <citation type="journal article" date="2020" name="Stud. Mycol.">
        <title>101 Dothideomycetes genomes: a test case for predicting lifestyles and emergence of pathogens.</title>
        <authorList>
            <person name="Haridas S."/>
            <person name="Albert R."/>
            <person name="Binder M."/>
            <person name="Bloem J."/>
            <person name="Labutti K."/>
            <person name="Salamov A."/>
            <person name="Andreopoulos B."/>
            <person name="Baker S."/>
            <person name="Barry K."/>
            <person name="Bills G."/>
            <person name="Bluhm B."/>
            <person name="Cannon C."/>
            <person name="Castanera R."/>
            <person name="Culley D."/>
            <person name="Daum C."/>
            <person name="Ezra D."/>
            <person name="Gonzalez J."/>
            <person name="Henrissat B."/>
            <person name="Kuo A."/>
            <person name="Liang C."/>
            <person name="Lipzen A."/>
            <person name="Lutzoni F."/>
            <person name="Magnuson J."/>
            <person name="Mondo S."/>
            <person name="Nolan M."/>
            <person name="Ohm R."/>
            <person name="Pangilinan J."/>
            <person name="Park H.-J."/>
            <person name="Ramirez L."/>
            <person name="Alfaro M."/>
            <person name="Sun H."/>
            <person name="Tritt A."/>
            <person name="Yoshinaga Y."/>
            <person name="Zwiers L.-H."/>
            <person name="Turgeon B."/>
            <person name="Goodwin S."/>
            <person name="Spatafora J."/>
            <person name="Crous P."/>
            <person name="Grigoriev I."/>
        </authorList>
    </citation>
    <scope>NUCLEOTIDE SEQUENCE</scope>
    <source>
        <strain evidence="2">ATCC 74209</strain>
    </source>
</reference>
<accession>A0A9P4JAL5</accession>
<dbReference type="Proteomes" id="UP000799536">
    <property type="component" value="Unassembled WGS sequence"/>
</dbReference>
<feature type="region of interest" description="Disordered" evidence="1">
    <location>
        <begin position="66"/>
        <end position="197"/>
    </location>
</feature>
<dbReference type="AlphaFoldDB" id="A0A9P4JAL5"/>
<name>A0A9P4JAL5_9PLEO</name>
<protein>
    <submittedName>
        <fullName evidence="2">Uncharacterized protein</fullName>
    </submittedName>
</protein>
<proteinExistence type="predicted"/>
<evidence type="ECO:0000313" key="3">
    <source>
        <dbReference type="Proteomes" id="UP000799536"/>
    </source>
</evidence>